<proteinExistence type="predicted"/>
<evidence type="ECO:0000313" key="2">
    <source>
        <dbReference type="Proteomes" id="UP000639606"/>
    </source>
</evidence>
<dbReference type="EMBL" id="BMRG01000004">
    <property type="protein sequence ID" value="GGP51993.1"/>
    <property type="molecule type" value="Genomic_DNA"/>
</dbReference>
<dbReference type="Proteomes" id="UP000639606">
    <property type="component" value="Unassembled WGS sequence"/>
</dbReference>
<gene>
    <name evidence="1" type="ORF">GCM10010185_25060</name>
</gene>
<evidence type="ECO:0008006" key="3">
    <source>
        <dbReference type="Google" id="ProtNLM"/>
    </source>
</evidence>
<sequence length="444" mass="47404">MVPEPNRLLRAVREATASRQVAGAHMSRRELADAAVAWLHETTGRTAALDAHYIAKLERGVVRRPSQHYRAALRAVLGVAADVDLGFSAHRPPALVATPPVGAVATPNTVEELLMSAAEESSGFLAWAETTNVGELTVDQMHAEVRRIAHSYLKAPTLPLFARTKALRDRAFTLLAGHQDPRRTRELYAAAGWSLTVLSWISVDLGRPDAAEDHARAAWMCAERADHNALRAWVRATQHTAAFWQADYTAAAQYAADGLSYGGTGTARLFLSSALAVDLAHAGQVEAAERALLRAQHVAETAAPAEDELAGPLTCSTDRAGSLWSDAELALGRADAALSFADRAVAAFEATAEQRRNRGSERMARLQQVKAHLALGDLRSAEDALRPVLDTPAAQRVRPLVHRVTEVGVLAAQAGGTGGAAARRIRGAVADFRGNTVATRELGP</sequence>
<dbReference type="AlphaFoldDB" id="A0A918AKT2"/>
<reference evidence="1" key="2">
    <citation type="submission" date="2020-09" db="EMBL/GenBank/DDBJ databases">
        <authorList>
            <person name="Sun Q."/>
            <person name="Ohkuma M."/>
        </authorList>
    </citation>
    <scope>NUCLEOTIDE SEQUENCE</scope>
    <source>
        <strain evidence="1">JCM 3313</strain>
    </source>
</reference>
<accession>A0A918AKT2</accession>
<reference evidence="1" key="1">
    <citation type="journal article" date="2014" name="Int. J. Syst. Evol. Microbiol.">
        <title>Complete genome sequence of Corynebacterium casei LMG S-19264T (=DSM 44701T), isolated from a smear-ripened cheese.</title>
        <authorList>
            <consortium name="US DOE Joint Genome Institute (JGI-PGF)"/>
            <person name="Walter F."/>
            <person name="Albersmeier A."/>
            <person name="Kalinowski J."/>
            <person name="Ruckert C."/>
        </authorList>
    </citation>
    <scope>NUCLEOTIDE SEQUENCE</scope>
    <source>
        <strain evidence="1">JCM 3313</strain>
    </source>
</reference>
<evidence type="ECO:0000313" key="1">
    <source>
        <dbReference type="EMBL" id="GGP51993.1"/>
    </source>
</evidence>
<comment type="caution">
    <text evidence="1">The sequence shown here is derived from an EMBL/GenBank/DDBJ whole genome shotgun (WGS) entry which is preliminary data.</text>
</comment>
<name>A0A918AKT2_9PSEU</name>
<protein>
    <recommendedName>
        <fullName evidence="3">Helix-turn-helix protein</fullName>
    </recommendedName>
</protein>
<organism evidence="1 2">
    <name type="scientific">Saccharothrix coeruleofusca</name>
    <dbReference type="NCBI Taxonomy" id="33919"/>
    <lineage>
        <taxon>Bacteria</taxon>
        <taxon>Bacillati</taxon>
        <taxon>Actinomycetota</taxon>
        <taxon>Actinomycetes</taxon>
        <taxon>Pseudonocardiales</taxon>
        <taxon>Pseudonocardiaceae</taxon>
        <taxon>Saccharothrix</taxon>
    </lineage>
</organism>
<keyword evidence="2" id="KW-1185">Reference proteome</keyword>